<feature type="transmembrane region" description="Helical" evidence="3">
    <location>
        <begin position="130"/>
        <end position="154"/>
    </location>
</feature>
<reference evidence="4" key="1">
    <citation type="submission" date="2018-05" db="EMBL/GenBank/DDBJ databases">
        <authorList>
            <person name="Lanie J.A."/>
            <person name="Ng W.-L."/>
            <person name="Kazmierczak K.M."/>
            <person name="Andrzejewski T.M."/>
            <person name="Davidsen T.M."/>
            <person name="Wayne K.J."/>
            <person name="Tettelin H."/>
            <person name="Glass J.I."/>
            <person name="Rusch D."/>
            <person name="Podicherti R."/>
            <person name="Tsui H.-C.T."/>
            <person name="Winkler M.E."/>
        </authorList>
    </citation>
    <scope>NUCLEOTIDE SEQUENCE</scope>
</reference>
<feature type="transmembrane region" description="Helical" evidence="3">
    <location>
        <begin position="6"/>
        <end position="29"/>
    </location>
</feature>
<dbReference type="PANTHER" id="PTHR46652:SF3">
    <property type="entry name" value="LEUCINE-RICH REPEAT-CONTAINING PROTEIN 9"/>
    <property type="match status" value="1"/>
</dbReference>
<dbReference type="Gene3D" id="3.80.10.10">
    <property type="entry name" value="Ribonuclease Inhibitor"/>
    <property type="match status" value="1"/>
</dbReference>
<keyword evidence="2" id="KW-0677">Repeat</keyword>
<feature type="transmembrane region" description="Helical" evidence="3">
    <location>
        <begin position="53"/>
        <end position="76"/>
    </location>
</feature>
<dbReference type="InterPro" id="IPR032675">
    <property type="entry name" value="LRR_dom_sf"/>
</dbReference>
<keyword evidence="3" id="KW-0812">Transmembrane</keyword>
<accession>A0A382SHV6</accession>
<dbReference type="Pfam" id="PF12799">
    <property type="entry name" value="LRR_4"/>
    <property type="match status" value="2"/>
</dbReference>
<dbReference type="PROSITE" id="PS51450">
    <property type="entry name" value="LRR"/>
    <property type="match status" value="4"/>
</dbReference>
<dbReference type="PANTHER" id="PTHR46652">
    <property type="entry name" value="LEUCINE-RICH REPEAT AND IQ DOMAIN-CONTAINING PROTEIN 1-RELATED"/>
    <property type="match status" value="1"/>
</dbReference>
<feature type="non-terminal residue" evidence="4">
    <location>
        <position position="301"/>
    </location>
</feature>
<keyword evidence="3" id="KW-1133">Transmembrane helix</keyword>
<dbReference type="PRINTS" id="PR00019">
    <property type="entry name" value="LEURICHRPT"/>
</dbReference>
<dbReference type="SUPFAM" id="SSF52075">
    <property type="entry name" value="Outer arm dynein light chain 1"/>
    <property type="match status" value="1"/>
</dbReference>
<dbReference type="SMART" id="SM00365">
    <property type="entry name" value="LRR_SD22"/>
    <property type="match status" value="4"/>
</dbReference>
<dbReference type="InterPro" id="IPR003591">
    <property type="entry name" value="Leu-rich_rpt_typical-subtyp"/>
</dbReference>
<feature type="transmembrane region" description="Helical" evidence="3">
    <location>
        <begin position="96"/>
        <end position="123"/>
    </location>
</feature>
<organism evidence="4">
    <name type="scientific">marine metagenome</name>
    <dbReference type="NCBI Taxonomy" id="408172"/>
    <lineage>
        <taxon>unclassified sequences</taxon>
        <taxon>metagenomes</taxon>
        <taxon>ecological metagenomes</taxon>
    </lineage>
</organism>
<keyword evidence="1" id="KW-0433">Leucine-rich repeat</keyword>
<sequence length="301" mass="33731">MESAIWIAPIIILGWSAVILIINTIVLVVTKEPGQNTNGQVRRTKSIFASKKIIGYTAAFLLPINFALTFLIYTLYGNLVPGADVSDNYFLPSESVLTSIFVFIGLYLLGLILGVLGVAIIFFEEKDRRYTMIAWVGLLSHVLSLVILPIAFVVSVKMIVQEIEYEHNPAKIIERAVGKKKVDLSGKSLTSVKELENLTQLEELDLSSNKLTSVKELENLTQLKTLVLSYNQLTSVKELENLTQLKELNLAYNQLTPLKELEKLTQLTTLDLQGNRLTSVKELENLIQLKNLYLSYNQLTS</sequence>
<keyword evidence="3" id="KW-0472">Membrane</keyword>
<gene>
    <name evidence="4" type="ORF">METZ01_LOCUS362394</name>
</gene>
<proteinExistence type="predicted"/>
<name>A0A382SHV6_9ZZZZ</name>
<protein>
    <submittedName>
        <fullName evidence="4">Uncharacterized protein</fullName>
    </submittedName>
</protein>
<dbReference type="InterPro" id="IPR001611">
    <property type="entry name" value="Leu-rich_rpt"/>
</dbReference>
<dbReference type="InterPro" id="IPR025875">
    <property type="entry name" value="Leu-rich_rpt_4"/>
</dbReference>
<dbReference type="SMART" id="SM00364">
    <property type="entry name" value="LRR_BAC"/>
    <property type="match status" value="4"/>
</dbReference>
<evidence type="ECO:0000313" key="4">
    <source>
        <dbReference type="EMBL" id="SVD09540.1"/>
    </source>
</evidence>
<dbReference type="InterPro" id="IPR050836">
    <property type="entry name" value="SDS22/Internalin_LRR"/>
</dbReference>
<dbReference type="EMBL" id="UINC01129269">
    <property type="protein sequence ID" value="SVD09540.1"/>
    <property type="molecule type" value="Genomic_DNA"/>
</dbReference>
<evidence type="ECO:0000256" key="2">
    <source>
        <dbReference type="ARBA" id="ARBA00022737"/>
    </source>
</evidence>
<evidence type="ECO:0000256" key="3">
    <source>
        <dbReference type="SAM" id="Phobius"/>
    </source>
</evidence>
<dbReference type="Pfam" id="PF00560">
    <property type="entry name" value="LRR_1"/>
    <property type="match status" value="1"/>
</dbReference>
<evidence type="ECO:0000256" key="1">
    <source>
        <dbReference type="ARBA" id="ARBA00022614"/>
    </source>
</evidence>
<dbReference type="AlphaFoldDB" id="A0A382SHV6"/>
<dbReference type="SMART" id="SM00369">
    <property type="entry name" value="LRR_TYP"/>
    <property type="match status" value="4"/>
</dbReference>